<dbReference type="PROSITE" id="PS00125">
    <property type="entry name" value="SER_THR_PHOSPHATASE"/>
    <property type="match status" value="1"/>
</dbReference>
<keyword evidence="3 8" id="KW-0378">Hydrolase</keyword>
<keyword evidence="4" id="KW-0904">Protein phosphatase</keyword>
<comment type="cofactor">
    <cofactor evidence="1">
        <name>Mn(2+)</name>
        <dbReference type="ChEBI" id="CHEBI:29035"/>
    </cofactor>
</comment>
<dbReference type="SUPFAM" id="SSF56300">
    <property type="entry name" value="Metallo-dependent phosphatases"/>
    <property type="match status" value="1"/>
</dbReference>
<accession>A0ABR2HU54</accession>
<keyword evidence="12" id="KW-1185">Reference proteome</keyword>
<keyword evidence="5" id="KW-0464">Manganese</keyword>
<dbReference type="Pfam" id="PF00149">
    <property type="entry name" value="Metallophos"/>
    <property type="match status" value="1"/>
</dbReference>
<dbReference type="InterPro" id="IPR050341">
    <property type="entry name" value="PP1_catalytic_subunit"/>
</dbReference>
<keyword evidence="2" id="KW-0479">Metal-binding</keyword>
<evidence type="ECO:0000256" key="9">
    <source>
        <dbReference type="SAM" id="MobiDB-lite"/>
    </source>
</evidence>
<comment type="caution">
    <text evidence="11">The sequence shown here is derived from an EMBL/GenBank/DDBJ whole genome shotgun (WGS) entry which is preliminary data.</text>
</comment>
<feature type="region of interest" description="Disordered" evidence="9">
    <location>
        <begin position="303"/>
        <end position="327"/>
    </location>
</feature>
<evidence type="ECO:0000313" key="11">
    <source>
        <dbReference type="EMBL" id="KAK8852581.1"/>
    </source>
</evidence>
<dbReference type="PROSITE" id="PS51257">
    <property type="entry name" value="PROKAR_LIPOPROTEIN"/>
    <property type="match status" value="1"/>
</dbReference>
<dbReference type="InterPro" id="IPR029052">
    <property type="entry name" value="Metallo-depent_PP-like"/>
</dbReference>
<evidence type="ECO:0000256" key="7">
    <source>
        <dbReference type="ARBA" id="ARBA00048336"/>
    </source>
</evidence>
<dbReference type="CDD" id="cd00144">
    <property type="entry name" value="MPP_PPP_family"/>
    <property type="match status" value="1"/>
</dbReference>
<evidence type="ECO:0000256" key="6">
    <source>
        <dbReference type="ARBA" id="ARBA00047761"/>
    </source>
</evidence>
<dbReference type="Proteomes" id="UP001470230">
    <property type="component" value="Unassembled WGS sequence"/>
</dbReference>
<dbReference type="PRINTS" id="PR00114">
    <property type="entry name" value="STPHPHTASE"/>
</dbReference>
<reference evidence="11 12" key="1">
    <citation type="submission" date="2024-04" db="EMBL/GenBank/DDBJ databases">
        <title>Tritrichomonas musculus Genome.</title>
        <authorList>
            <person name="Alves-Ferreira E."/>
            <person name="Grigg M."/>
            <person name="Lorenzi H."/>
            <person name="Galac M."/>
        </authorList>
    </citation>
    <scope>NUCLEOTIDE SEQUENCE [LARGE SCALE GENOMIC DNA]</scope>
    <source>
        <strain evidence="11 12">EAF2021</strain>
    </source>
</reference>
<protein>
    <recommendedName>
        <fullName evidence="8">Serine/threonine-protein phosphatase</fullName>
        <ecNumber evidence="8">3.1.3.16</ecNumber>
    </recommendedName>
</protein>
<evidence type="ECO:0000313" key="12">
    <source>
        <dbReference type="Proteomes" id="UP001470230"/>
    </source>
</evidence>
<comment type="catalytic activity">
    <reaction evidence="6">
        <text>O-phospho-L-seryl-[protein] + H2O = L-seryl-[protein] + phosphate</text>
        <dbReference type="Rhea" id="RHEA:20629"/>
        <dbReference type="Rhea" id="RHEA-COMP:9863"/>
        <dbReference type="Rhea" id="RHEA-COMP:11604"/>
        <dbReference type="ChEBI" id="CHEBI:15377"/>
        <dbReference type="ChEBI" id="CHEBI:29999"/>
        <dbReference type="ChEBI" id="CHEBI:43474"/>
        <dbReference type="ChEBI" id="CHEBI:83421"/>
        <dbReference type="EC" id="3.1.3.16"/>
    </reaction>
</comment>
<organism evidence="11 12">
    <name type="scientific">Tritrichomonas musculus</name>
    <dbReference type="NCBI Taxonomy" id="1915356"/>
    <lineage>
        <taxon>Eukaryota</taxon>
        <taxon>Metamonada</taxon>
        <taxon>Parabasalia</taxon>
        <taxon>Tritrichomonadida</taxon>
        <taxon>Tritrichomonadidae</taxon>
        <taxon>Tritrichomonas</taxon>
    </lineage>
</organism>
<name>A0ABR2HU54_9EUKA</name>
<evidence type="ECO:0000259" key="10">
    <source>
        <dbReference type="PROSITE" id="PS00125"/>
    </source>
</evidence>
<comment type="catalytic activity">
    <reaction evidence="7 8">
        <text>O-phospho-L-threonyl-[protein] + H2O = L-threonyl-[protein] + phosphate</text>
        <dbReference type="Rhea" id="RHEA:47004"/>
        <dbReference type="Rhea" id="RHEA-COMP:11060"/>
        <dbReference type="Rhea" id="RHEA-COMP:11605"/>
        <dbReference type="ChEBI" id="CHEBI:15377"/>
        <dbReference type="ChEBI" id="CHEBI:30013"/>
        <dbReference type="ChEBI" id="CHEBI:43474"/>
        <dbReference type="ChEBI" id="CHEBI:61977"/>
        <dbReference type="EC" id="3.1.3.16"/>
    </reaction>
</comment>
<dbReference type="EMBL" id="JAPFFF010000023">
    <property type="protein sequence ID" value="KAK8852581.1"/>
    <property type="molecule type" value="Genomic_DNA"/>
</dbReference>
<dbReference type="PANTHER" id="PTHR11668">
    <property type="entry name" value="SERINE/THREONINE PROTEIN PHOSPHATASE"/>
    <property type="match status" value="1"/>
</dbReference>
<evidence type="ECO:0000256" key="5">
    <source>
        <dbReference type="ARBA" id="ARBA00023211"/>
    </source>
</evidence>
<gene>
    <name evidence="11" type="ORF">M9Y10_017569</name>
</gene>
<sequence length="395" mass="44741">MEKSQIHQVIYNILTSCMNSKLNQTAFPSDETIIKIIKAAQNIFKKESSLLKLQGNFVVVGDIHGNIDDLLRIFEKRGYPPTTNYLFLGDYVDRGTHSIEVIILLFCLKILYPDSLYMIRGNHECQSVTTVYGFKKDCSLRFKSSDDYSGFSIYEEGNKVYKKFMKCFMYLSYVAVINDSYFCVHGGISPYLESLDDIDELYKPMISADSELATDLVWSDPLKSADGFQHSTRGAGYYFNDKKLNKFLKRSGLKKLIRSHESCMDGVDFPLENCVTVFSNTDYCGMYNKMAIAIINQDSNDFSSESSPSASNSSDDSGTEDSLSVSDDSHKINCISTMKFEFFDPLSGEELKKRRVIIPEWIFTEDKEDLIPIKDSCAISPQDLLDVLSTPVALF</sequence>
<dbReference type="EC" id="3.1.3.16" evidence="8"/>
<dbReference type="PANTHER" id="PTHR11668:SF300">
    <property type="entry name" value="SERINE_THREONINE-PROTEIN PHOSPHATASE"/>
    <property type="match status" value="1"/>
</dbReference>
<evidence type="ECO:0000256" key="1">
    <source>
        <dbReference type="ARBA" id="ARBA00001936"/>
    </source>
</evidence>
<evidence type="ECO:0000256" key="3">
    <source>
        <dbReference type="ARBA" id="ARBA00022801"/>
    </source>
</evidence>
<proteinExistence type="inferred from homology"/>
<dbReference type="InterPro" id="IPR004843">
    <property type="entry name" value="Calcineurin-like_PHP"/>
</dbReference>
<dbReference type="Gene3D" id="3.60.21.10">
    <property type="match status" value="1"/>
</dbReference>
<feature type="domain" description="Serine/threonine specific protein phosphatases" evidence="10">
    <location>
        <begin position="119"/>
        <end position="124"/>
    </location>
</feature>
<evidence type="ECO:0000256" key="4">
    <source>
        <dbReference type="ARBA" id="ARBA00022912"/>
    </source>
</evidence>
<evidence type="ECO:0000256" key="2">
    <source>
        <dbReference type="ARBA" id="ARBA00022723"/>
    </source>
</evidence>
<evidence type="ECO:0000256" key="8">
    <source>
        <dbReference type="RuleBase" id="RU004273"/>
    </source>
</evidence>
<dbReference type="InterPro" id="IPR006186">
    <property type="entry name" value="Ser/Thr-sp_prot-phosphatase"/>
</dbReference>
<comment type="similarity">
    <text evidence="8">Belongs to the PPP phosphatase family.</text>
</comment>
<dbReference type="SMART" id="SM00156">
    <property type="entry name" value="PP2Ac"/>
    <property type="match status" value="1"/>
</dbReference>
<feature type="compositionally biased region" description="Low complexity" evidence="9">
    <location>
        <begin position="303"/>
        <end position="316"/>
    </location>
</feature>